<name>A0A381TDZ9_9ZZZZ</name>
<evidence type="ECO:0000256" key="1">
    <source>
        <dbReference type="ARBA" id="ARBA00022553"/>
    </source>
</evidence>
<dbReference type="AlphaFoldDB" id="A0A381TDZ9"/>
<dbReference type="Gene3D" id="1.10.10.10">
    <property type="entry name" value="Winged helix-like DNA-binding domain superfamily/Winged helix DNA-binding domain"/>
    <property type="match status" value="1"/>
</dbReference>
<dbReference type="Pfam" id="PF00072">
    <property type="entry name" value="Response_reg"/>
    <property type="match status" value="1"/>
</dbReference>
<dbReference type="InterPro" id="IPR011006">
    <property type="entry name" value="CheY-like_superfamily"/>
</dbReference>
<keyword evidence="2" id="KW-0902">Two-component regulatory system</keyword>
<protein>
    <recommendedName>
        <fullName evidence="9">Transcriptional regulator</fullName>
    </recommendedName>
</protein>
<evidence type="ECO:0000256" key="4">
    <source>
        <dbReference type="ARBA" id="ARBA00023125"/>
    </source>
</evidence>
<evidence type="ECO:0000256" key="2">
    <source>
        <dbReference type="ARBA" id="ARBA00023012"/>
    </source>
</evidence>
<dbReference type="PANTHER" id="PTHR48111:SF21">
    <property type="entry name" value="DNA-BINDING DUAL MASTER TRANSCRIPTIONAL REGULATOR RPAA"/>
    <property type="match status" value="1"/>
</dbReference>
<feature type="domain" description="Response regulatory" evidence="6">
    <location>
        <begin position="3"/>
        <end position="121"/>
    </location>
</feature>
<dbReference type="SUPFAM" id="SSF46894">
    <property type="entry name" value="C-terminal effector domain of the bipartite response regulators"/>
    <property type="match status" value="1"/>
</dbReference>
<organism evidence="8">
    <name type="scientific">marine metagenome</name>
    <dbReference type="NCBI Taxonomy" id="408172"/>
    <lineage>
        <taxon>unclassified sequences</taxon>
        <taxon>metagenomes</taxon>
        <taxon>ecological metagenomes</taxon>
    </lineage>
</organism>
<dbReference type="InterPro" id="IPR016032">
    <property type="entry name" value="Sig_transdc_resp-reg_C-effctor"/>
</dbReference>
<evidence type="ECO:0008006" key="9">
    <source>
        <dbReference type="Google" id="ProtNLM"/>
    </source>
</evidence>
<dbReference type="GO" id="GO:0005829">
    <property type="term" value="C:cytosol"/>
    <property type="evidence" value="ECO:0007669"/>
    <property type="project" value="TreeGrafter"/>
</dbReference>
<dbReference type="EMBL" id="UINC01004436">
    <property type="protein sequence ID" value="SVA14320.1"/>
    <property type="molecule type" value="Genomic_DNA"/>
</dbReference>
<dbReference type="InterPro" id="IPR001867">
    <property type="entry name" value="OmpR/PhoB-type_DNA-bd"/>
</dbReference>
<dbReference type="Gene3D" id="3.40.50.2300">
    <property type="match status" value="1"/>
</dbReference>
<dbReference type="GO" id="GO:0006355">
    <property type="term" value="P:regulation of DNA-templated transcription"/>
    <property type="evidence" value="ECO:0007669"/>
    <property type="project" value="InterPro"/>
</dbReference>
<proteinExistence type="predicted"/>
<evidence type="ECO:0000259" key="7">
    <source>
        <dbReference type="PROSITE" id="PS51755"/>
    </source>
</evidence>
<keyword evidence="3" id="KW-0805">Transcription regulation</keyword>
<dbReference type="InterPro" id="IPR001789">
    <property type="entry name" value="Sig_transdc_resp-reg_receiver"/>
</dbReference>
<dbReference type="PANTHER" id="PTHR48111">
    <property type="entry name" value="REGULATOR OF RPOS"/>
    <property type="match status" value="1"/>
</dbReference>
<evidence type="ECO:0000259" key="6">
    <source>
        <dbReference type="PROSITE" id="PS50110"/>
    </source>
</evidence>
<dbReference type="SUPFAM" id="SSF52172">
    <property type="entry name" value="CheY-like"/>
    <property type="match status" value="1"/>
</dbReference>
<dbReference type="PROSITE" id="PS50110">
    <property type="entry name" value="RESPONSE_REGULATORY"/>
    <property type="match status" value="1"/>
</dbReference>
<accession>A0A381TDZ9</accession>
<feature type="domain" description="OmpR/PhoB-type" evidence="7">
    <location>
        <begin position="138"/>
        <end position="237"/>
    </location>
</feature>
<dbReference type="Pfam" id="PF00486">
    <property type="entry name" value="Trans_reg_C"/>
    <property type="match status" value="1"/>
</dbReference>
<evidence type="ECO:0000256" key="3">
    <source>
        <dbReference type="ARBA" id="ARBA00023015"/>
    </source>
</evidence>
<keyword evidence="5" id="KW-0804">Transcription</keyword>
<dbReference type="GO" id="GO:0032993">
    <property type="term" value="C:protein-DNA complex"/>
    <property type="evidence" value="ECO:0007669"/>
    <property type="project" value="TreeGrafter"/>
</dbReference>
<dbReference type="CDD" id="cd00383">
    <property type="entry name" value="trans_reg_C"/>
    <property type="match status" value="1"/>
</dbReference>
<evidence type="ECO:0000256" key="5">
    <source>
        <dbReference type="ARBA" id="ARBA00023163"/>
    </source>
</evidence>
<dbReference type="PROSITE" id="PS51755">
    <property type="entry name" value="OMPR_PHOB"/>
    <property type="match status" value="1"/>
</dbReference>
<keyword evidence="4" id="KW-0238">DNA-binding</keyword>
<evidence type="ECO:0000313" key="8">
    <source>
        <dbReference type="EMBL" id="SVA14320.1"/>
    </source>
</evidence>
<sequence length="237" mass="27462">MTNIALVDDEPNILTSVSLALETEGFNVDTFKNGEEAIRALESKKYDLGLFDIKMPRMNGNELLMKVRSSSNLELRNLPIIFLTSKDQEQDEIIGLKMGAADYIKKPFSQKLLNERIRTVLRVYANRINVENKKEDNNQNLKKGDLLLDDLKQLCFWKNTVIELTVAEFNLIKSLAKNPGVIKNRNQLMDAMYGDAIYVDDRTIDSHIKRLRKKFRSYDPTFDQIRTRYGSGYSWRE</sequence>
<dbReference type="GO" id="GO:0000156">
    <property type="term" value="F:phosphorelay response regulator activity"/>
    <property type="evidence" value="ECO:0007669"/>
    <property type="project" value="TreeGrafter"/>
</dbReference>
<dbReference type="GO" id="GO:0000976">
    <property type="term" value="F:transcription cis-regulatory region binding"/>
    <property type="evidence" value="ECO:0007669"/>
    <property type="project" value="TreeGrafter"/>
</dbReference>
<dbReference type="InterPro" id="IPR036388">
    <property type="entry name" value="WH-like_DNA-bd_sf"/>
</dbReference>
<gene>
    <name evidence="8" type="ORF">METZ01_LOCUS67174</name>
</gene>
<dbReference type="InterPro" id="IPR039420">
    <property type="entry name" value="WalR-like"/>
</dbReference>
<dbReference type="SMART" id="SM00448">
    <property type="entry name" value="REC"/>
    <property type="match status" value="1"/>
</dbReference>
<reference evidence="8" key="1">
    <citation type="submission" date="2018-05" db="EMBL/GenBank/DDBJ databases">
        <authorList>
            <person name="Lanie J.A."/>
            <person name="Ng W.-L."/>
            <person name="Kazmierczak K.M."/>
            <person name="Andrzejewski T.M."/>
            <person name="Davidsen T.M."/>
            <person name="Wayne K.J."/>
            <person name="Tettelin H."/>
            <person name="Glass J.I."/>
            <person name="Rusch D."/>
            <person name="Podicherti R."/>
            <person name="Tsui H.-C.T."/>
            <person name="Winkler M.E."/>
        </authorList>
    </citation>
    <scope>NUCLEOTIDE SEQUENCE</scope>
</reference>
<keyword evidence="1" id="KW-0597">Phosphoprotein</keyword>
<dbReference type="SMART" id="SM00862">
    <property type="entry name" value="Trans_reg_C"/>
    <property type="match status" value="1"/>
</dbReference>